<comment type="caution">
    <text evidence="7">The sequence shown here is derived from an EMBL/GenBank/DDBJ whole genome shotgun (WGS) entry which is preliminary data.</text>
</comment>
<feature type="domain" description="Oxidoreductase molybdopterin-binding" evidence="5">
    <location>
        <begin position="58"/>
        <end position="221"/>
    </location>
</feature>
<dbReference type="InterPro" id="IPR000572">
    <property type="entry name" value="OxRdtase_Mopterin-bd_dom"/>
</dbReference>
<comment type="cofactor">
    <cofactor evidence="1">
        <name>Mo-molybdopterin</name>
        <dbReference type="ChEBI" id="CHEBI:71302"/>
    </cofactor>
</comment>
<evidence type="ECO:0000313" key="7">
    <source>
        <dbReference type="EMBL" id="MBP0443438.1"/>
    </source>
</evidence>
<dbReference type="InterPro" id="IPR014756">
    <property type="entry name" value="Ig_E-set"/>
</dbReference>
<evidence type="ECO:0000259" key="6">
    <source>
        <dbReference type="Pfam" id="PF03404"/>
    </source>
</evidence>
<protein>
    <submittedName>
        <fullName evidence="7">Sulfite oxidase</fullName>
    </submittedName>
</protein>
<dbReference type="InterPro" id="IPR008335">
    <property type="entry name" value="Mopterin_OxRdtase_euk"/>
</dbReference>
<evidence type="ECO:0000313" key="8">
    <source>
        <dbReference type="Proteomes" id="UP000681594"/>
    </source>
</evidence>
<accession>A0ABS4AA97</accession>
<evidence type="ECO:0000256" key="3">
    <source>
        <dbReference type="ARBA" id="ARBA00022723"/>
    </source>
</evidence>
<reference evidence="7 8" key="1">
    <citation type="submission" date="2021-03" db="EMBL/GenBank/DDBJ databases">
        <authorList>
            <person name="So Y."/>
        </authorList>
    </citation>
    <scope>NUCLEOTIDE SEQUENCE [LARGE SCALE GENOMIC DNA]</scope>
    <source>
        <strain evidence="7 8">SSH11</strain>
    </source>
</reference>
<dbReference type="InterPro" id="IPR036374">
    <property type="entry name" value="OxRdtase_Mopterin-bd_sf"/>
</dbReference>
<dbReference type="PRINTS" id="PR00407">
    <property type="entry name" value="EUMOPTERIN"/>
</dbReference>
<dbReference type="Gene3D" id="2.60.40.650">
    <property type="match status" value="1"/>
</dbReference>
<evidence type="ECO:0000256" key="2">
    <source>
        <dbReference type="ARBA" id="ARBA00022505"/>
    </source>
</evidence>
<dbReference type="Gene3D" id="3.90.420.10">
    <property type="entry name" value="Oxidoreductase, molybdopterin-binding domain"/>
    <property type="match status" value="1"/>
</dbReference>
<dbReference type="Proteomes" id="UP000681594">
    <property type="component" value="Unassembled WGS sequence"/>
</dbReference>
<dbReference type="Pfam" id="PF03404">
    <property type="entry name" value="Mo-co_dimer"/>
    <property type="match status" value="1"/>
</dbReference>
<evidence type="ECO:0000259" key="5">
    <source>
        <dbReference type="Pfam" id="PF00174"/>
    </source>
</evidence>
<dbReference type="PANTHER" id="PTHR19372">
    <property type="entry name" value="SULFITE REDUCTASE"/>
    <property type="match status" value="1"/>
</dbReference>
<dbReference type="CDD" id="cd02110">
    <property type="entry name" value="SO_family_Moco_dimer"/>
    <property type="match status" value="1"/>
</dbReference>
<organism evidence="7 8">
    <name type="scientific">Pararoseomonas baculiformis</name>
    <dbReference type="NCBI Taxonomy" id="2820812"/>
    <lineage>
        <taxon>Bacteria</taxon>
        <taxon>Pseudomonadati</taxon>
        <taxon>Pseudomonadota</taxon>
        <taxon>Alphaproteobacteria</taxon>
        <taxon>Acetobacterales</taxon>
        <taxon>Acetobacteraceae</taxon>
        <taxon>Pararoseomonas</taxon>
    </lineage>
</organism>
<dbReference type="PANTHER" id="PTHR19372:SF7">
    <property type="entry name" value="SULFITE OXIDASE, MITOCHONDRIAL"/>
    <property type="match status" value="1"/>
</dbReference>
<gene>
    <name evidence="7" type="ORF">J8J14_01490</name>
</gene>
<keyword evidence="2" id="KW-0500">Molybdenum</keyword>
<feature type="domain" description="Moybdenum cofactor oxidoreductase dimerisation" evidence="6">
    <location>
        <begin position="249"/>
        <end position="361"/>
    </location>
</feature>
<keyword evidence="8" id="KW-1185">Reference proteome</keyword>
<evidence type="ECO:0000256" key="1">
    <source>
        <dbReference type="ARBA" id="ARBA00001924"/>
    </source>
</evidence>
<dbReference type="SUPFAM" id="SSF56524">
    <property type="entry name" value="Oxidoreductase molybdopterin-binding domain"/>
    <property type="match status" value="1"/>
</dbReference>
<name>A0ABS4AA97_9PROT</name>
<evidence type="ECO:0000256" key="4">
    <source>
        <dbReference type="ARBA" id="ARBA00023002"/>
    </source>
</evidence>
<dbReference type="InterPro" id="IPR005066">
    <property type="entry name" value="MoCF_OxRdtse_dimer"/>
</dbReference>
<dbReference type="EMBL" id="JAGIZB010000001">
    <property type="protein sequence ID" value="MBP0443438.1"/>
    <property type="molecule type" value="Genomic_DNA"/>
</dbReference>
<keyword evidence="4" id="KW-0560">Oxidoreductase</keyword>
<dbReference type="RefSeq" id="WP_209377627.1">
    <property type="nucleotide sequence ID" value="NZ_JAGIZB010000001.1"/>
</dbReference>
<dbReference type="SUPFAM" id="SSF81296">
    <property type="entry name" value="E set domains"/>
    <property type="match status" value="1"/>
</dbReference>
<sequence length="369" mass="39033">MQPHPATPQTLREIRRQLPEPALNLEPPVEALRAEITPVGVFFVRNNGTLPDVAESEGPGWTLSVEGLVSRPFRISLAELRERFEVVELVSVLECAGNGRASIAPAVDGLPWGPGAVGCARWTGFRLADLLAAAGADSGAVYLGFEGADHAIGKPGVQALSRGLPMAKALAPETLLAFAMNGAPLAREHGFPLRVVAPGFPGSAWQKWLTRILVLDREHDGAKMTGLDYRMPRHPLSPGDPLDPAAFEVITDMPVKSLVTEPSAGFQATGPLSVAGFAWSGHVPVAMVEVSADGGSSWHPAQLEAGEGPWAWRRFRAGGLTPPPGPVELLARATDRQGRAQPLLPAWNPRGYLNNAVHRVAGTLLPGGA</sequence>
<dbReference type="Pfam" id="PF00174">
    <property type="entry name" value="Oxidored_molyb"/>
    <property type="match status" value="1"/>
</dbReference>
<keyword evidence="3" id="KW-0479">Metal-binding</keyword>
<proteinExistence type="predicted"/>